<comment type="function">
    <text evidence="12">Catalyzes an early step in the biosynthesis of tetrapyrroles. Binds two molecules of 5-aminolevulinate per subunit, each at a distinct site, and catalyzes their condensation to form porphobilinogen.</text>
</comment>
<evidence type="ECO:0000256" key="9">
    <source>
        <dbReference type="ARBA" id="ARBA00023133"/>
    </source>
</evidence>
<feature type="active site" description="Schiff-base intermediate with substrate" evidence="14">
    <location>
        <position position="266"/>
    </location>
</feature>
<comment type="catalytic activity">
    <reaction evidence="13 17">
        <text>2 5-aminolevulinate = porphobilinogen + 2 H2O + H(+)</text>
        <dbReference type="Rhea" id="RHEA:24064"/>
        <dbReference type="ChEBI" id="CHEBI:15377"/>
        <dbReference type="ChEBI" id="CHEBI:15378"/>
        <dbReference type="ChEBI" id="CHEBI:58126"/>
        <dbReference type="ChEBI" id="CHEBI:356416"/>
        <dbReference type="EC" id="4.2.1.24"/>
    </reaction>
</comment>
<dbReference type="FunFam" id="3.20.20.70:FF:000048">
    <property type="entry name" value="Delta-aminolevulinic acid dehydratase"/>
    <property type="match status" value="1"/>
</dbReference>
<keyword evidence="7 16" id="KW-0479">Metal-binding</keyword>
<evidence type="ECO:0000256" key="6">
    <source>
        <dbReference type="ARBA" id="ARBA00020771"/>
    </source>
</evidence>
<evidence type="ECO:0000256" key="18">
    <source>
        <dbReference type="RuleBase" id="RU004161"/>
    </source>
</evidence>
<dbReference type="GO" id="GO:0008270">
    <property type="term" value="F:zinc ion binding"/>
    <property type="evidence" value="ECO:0007669"/>
    <property type="project" value="TreeGrafter"/>
</dbReference>
<dbReference type="SMART" id="SM01004">
    <property type="entry name" value="ALAD"/>
    <property type="match status" value="1"/>
</dbReference>
<dbReference type="Pfam" id="PF00490">
    <property type="entry name" value="ALAD"/>
    <property type="match status" value="1"/>
</dbReference>
<dbReference type="Gene3D" id="3.20.20.70">
    <property type="entry name" value="Aldolase class I"/>
    <property type="match status" value="1"/>
</dbReference>
<evidence type="ECO:0000313" key="19">
    <source>
        <dbReference type="EMBL" id="WFD25058.1"/>
    </source>
</evidence>
<evidence type="ECO:0000256" key="11">
    <source>
        <dbReference type="ARBA" id="ARBA00023244"/>
    </source>
</evidence>
<sequence length="346" mass="37286">MAQPMQGASCASASAMGRSLLHPSIKTQFGRELQAQGRTLTKSALMYPIFITDEPDAKIPLGSMPNQYRWGVNRLSEFLGPLVERGLASVILFGVPVLKQKDEAGTLADDVEGPVIQAIKKIRELFPSLYVAADVCLCEYTSHGHCGILFEDGSIDNPKSIARLAEVAVAYAKAGAHCVAPSDMMDGRIAAIKQGLMDHGLAGSTTLMSYSAKFASSMYGPFREAVASAPSFGDRRCYQLPANARGMARRAIVRDVQEGADIIMVKPALPYLDILADARELASDYPLACYQISGEYAMLHAAANAGVGDLRRLVEETMVSFLRAGASLILTYFTPELLTWLDTPSL</sequence>
<keyword evidence="8 16" id="KW-0862">Zinc</keyword>
<feature type="binding site" evidence="15">
    <location>
        <position position="332"/>
    </location>
    <ligand>
        <name>5-aminolevulinate</name>
        <dbReference type="ChEBI" id="CHEBI:356416"/>
        <label>2</label>
    </ligand>
</feature>
<name>A0AAF0J204_9BASI</name>
<dbReference type="PANTHER" id="PTHR11458">
    <property type="entry name" value="DELTA-AMINOLEVULINIC ACID DEHYDRATASE"/>
    <property type="match status" value="1"/>
</dbReference>
<reference evidence="19" key="1">
    <citation type="submission" date="2023-03" db="EMBL/GenBank/DDBJ databases">
        <title>Mating type loci evolution in Malassezia.</title>
        <authorList>
            <person name="Coelho M.A."/>
        </authorList>
    </citation>
    <scope>NUCLEOTIDE SEQUENCE</scope>
    <source>
        <strain evidence="19">CBS 9557</strain>
    </source>
</reference>
<feature type="binding site" evidence="15">
    <location>
        <position position="223"/>
    </location>
    <ligand>
        <name>5-aminolevulinate</name>
        <dbReference type="ChEBI" id="CHEBI:356416"/>
        <label>1</label>
    </ligand>
</feature>
<dbReference type="AlphaFoldDB" id="A0AAF0J204"/>
<keyword evidence="10 17" id="KW-0456">Lyase</keyword>
<feature type="binding site" evidence="16">
    <location>
        <position position="136"/>
    </location>
    <ligand>
        <name>Zn(2+)</name>
        <dbReference type="ChEBI" id="CHEBI:29105"/>
        <note>catalytic</note>
    </ligand>
</feature>
<evidence type="ECO:0000256" key="1">
    <source>
        <dbReference type="ARBA" id="ARBA00001947"/>
    </source>
</evidence>
<evidence type="ECO:0000256" key="8">
    <source>
        <dbReference type="ARBA" id="ARBA00022833"/>
    </source>
</evidence>
<keyword evidence="11 17" id="KW-0627">Porphyrin biosynthesis</keyword>
<evidence type="ECO:0000256" key="2">
    <source>
        <dbReference type="ARBA" id="ARBA00004694"/>
    </source>
</evidence>
<feature type="active site" description="Schiff-base intermediate with substrate" evidence="14">
    <location>
        <position position="213"/>
    </location>
</feature>
<evidence type="ECO:0000256" key="14">
    <source>
        <dbReference type="PIRSR" id="PIRSR001415-1"/>
    </source>
</evidence>
<dbReference type="EC" id="4.2.1.24" evidence="5 17"/>
<evidence type="ECO:0000256" key="13">
    <source>
        <dbReference type="ARBA" id="ARBA00047651"/>
    </source>
</evidence>
<comment type="cofactor">
    <cofactor evidence="1">
        <name>Zn(2+)</name>
        <dbReference type="ChEBI" id="CHEBI:29105"/>
    </cofactor>
</comment>
<evidence type="ECO:0000256" key="12">
    <source>
        <dbReference type="ARBA" id="ARBA00025628"/>
    </source>
</evidence>
<feature type="binding site" evidence="16">
    <location>
        <position position="146"/>
    </location>
    <ligand>
        <name>Zn(2+)</name>
        <dbReference type="ChEBI" id="CHEBI:29105"/>
        <note>catalytic</note>
    </ligand>
</feature>
<evidence type="ECO:0000256" key="7">
    <source>
        <dbReference type="ARBA" id="ARBA00022723"/>
    </source>
</evidence>
<feature type="binding site" evidence="15">
    <location>
        <position position="235"/>
    </location>
    <ligand>
        <name>5-aminolevulinate</name>
        <dbReference type="ChEBI" id="CHEBI:356416"/>
        <label>1</label>
    </ligand>
</feature>
<dbReference type="SUPFAM" id="SSF51569">
    <property type="entry name" value="Aldolase"/>
    <property type="match status" value="1"/>
</dbReference>
<dbReference type="InterPro" id="IPR001731">
    <property type="entry name" value="ALAD"/>
</dbReference>
<evidence type="ECO:0000313" key="20">
    <source>
        <dbReference type="Proteomes" id="UP001213623"/>
    </source>
</evidence>
<evidence type="ECO:0000256" key="16">
    <source>
        <dbReference type="PIRSR" id="PIRSR001415-3"/>
    </source>
</evidence>
<organism evidence="19 20">
    <name type="scientific">Malassezia nana</name>
    <dbReference type="NCBI Taxonomy" id="180528"/>
    <lineage>
        <taxon>Eukaryota</taxon>
        <taxon>Fungi</taxon>
        <taxon>Dikarya</taxon>
        <taxon>Basidiomycota</taxon>
        <taxon>Ustilaginomycotina</taxon>
        <taxon>Malasseziomycetes</taxon>
        <taxon>Malasseziales</taxon>
        <taxon>Malasseziaceae</taxon>
        <taxon>Malassezia</taxon>
    </lineage>
</organism>
<dbReference type="PANTHER" id="PTHR11458:SF0">
    <property type="entry name" value="DELTA-AMINOLEVULINIC ACID DEHYDRATASE"/>
    <property type="match status" value="1"/>
</dbReference>
<dbReference type="NCBIfam" id="NF006762">
    <property type="entry name" value="PRK09283.1"/>
    <property type="match status" value="1"/>
</dbReference>
<proteinExistence type="inferred from homology"/>
<gene>
    <name evidence="19" type="primary">HEM2</name>
    <name evidence="19" type="ORF">MNAN1_000020</name>
</gene>
<dbReference type="GO" id="GO:0005829">
    <property type="term" value="C:cytosol"/>
    <property type="evidence" value="ECO:0007669"/>
    <property type="project" value="TreeGrafter"/>
</dbReference>
<evidence type="ECO:0000256" key="4">
    <source>
        <dbReference type="ARBA" id="ARBA00011823"/>
    </source>
</evidence>
<dbReference type="InterPro" id="IPR030656">
    <property type="entry name" value="ALAD_AS"/>
</dbReference>
<dbReference type="PIRSF" id="PIRSF001415">
    <property type="entry name" value="Porphbilin_synth"/>
    <property type="match status" value="1"/>
</dbReference>
<evidence type="ECO:0000256" key="15">
    <source>
        <dbReference type="PIRSR" id="PIRSR001415-2"/>
    </source>
</evidence>
<comment type="similarity">
    <text evidence="3 18">Belongs to the ALAD family.</text>
</comment>
<dbReference type="PROSITE" id="PS00169">
    <property type="entry name" value="D_ALA_DEHYDRATASE"/>
    <property type="match status" value="1"/>
</dbReference>
<comment type="pathway">
    <text evidence="2">Porphyrin-containing compound metabolism; protoporphyrin-IX biosynthesis; coproporphyrinogen-III from 5-aminolevulinate: step 1/4.</text>
</comment>
<dbReference type="GO" id="GO:0006783">
    <property type="term" value="P:heme biosynthetic process"/>
    <property type="evidence" value="ECO:0007669"/>
    <property type="project" value="UniProtKB-KW"/>
</dbReference>
<feature type="binding site" evidence="16">
    <location>
        <position position="138"/>
    </location>
    <ligand>
        <name>Zn(2+)</name>
        <dbReference type="ChEBI" id="CHEBI:29105"/>
        <note>catalytic</note>
    </ligand>
</feature>
<evidence type="ECO:0000256" key="17">
    <source>
        <dbReference type="RuleBase" id="RU000515"/>
    </source>
</evidence>
<protein>
    <recommendedName>
        <fullName evidence="6 17">Delta-aminolevulinic acid dehydratase</fullName>
        <ecNumber evidence="5 17">4.2.1.24</ecNumber>
    </recommendedName>
</protein>
<dbReference type="EMBL" id="CP119892">
    <property type="protein sequence ID" value="WFD25058.1"/>
    <property type="molecule type" value="Genomic_DNA"/>
</dbReference>
<accession>A0AAF0J204</accession>
<evidence type="ECO:0000256" key="5">
    <source>
        <dbReference type="ARBA" id="ARBA00012053"/>
    </source>
</evidence>
<evidence type="ECO:0000256" key="10">
    <source>
        <dbReference type="ARBA" id="ARBA00023239"/>
    </source>
</evidence>
<evidence type="ECO:0000256" key="3">
    <source>
        <dbReference type="ARBA" id="ARBA00008055"/>
    </source>
</evidence>
<dbReference type="GO" id="GO:0004655">
    <property type="term" value="F:porphobilinogen synthase activity"/>
    <property type="evidence" value="ECO:0007669"/>
    <property type="project" value="UniProtKB-EC"/>
</dbReference>
<dbReference type="Proteomes" id="UP001213623">
    <property type="component" value="Chromosome 1"/>
</dbReference>
<keyword evidence="9" id="KW-0350">Heme biosynthesis</keyword>
<keyword evidence="20" id="KW-1185">Reference proteome</keyword>
<dbReference type="InterPro" id="IPR013785">
    <property type="entry name" value="Aldolase_TIM"/>
</dbReference>
<comment type="subunit">
    <text evidence="4 17">Homooctamer.</text>
</comment>
<feature type="binding site" evidence="15">
    <location>
        <position position="293"/>
    </location>
    <ligand>
        <name>5-aminolevulinate</name>
        <dbReference type="ChEBI" id="CHEBI:356416"/>
        <label>2</label>
    </ligand>
</feature>
<dbReference type="PRINTS" id="PR00144">
    <property type="entry name" value="DALDHYDRTASE"/>
</dbReference>